<dbReference type="InterPro" id="IPR033913">
    <property type="entry name" value="MTH1175_dom"/>
</dbReference>
<dbReference type="CDD" id="cd00851">
    <property type="entry name" value="MTH1175"/>
    <property type="match status" value="1"/>
</dbReference>
<dbReference type="Pfam" id="PF02579">
    <property type="entry name" value="Nitro_FeMo-Co"/>
    <property type="match status" value="1"/>
</dbReference>
<dbReference type="EMBL" id="FQXU01000016">
    <property type="protein sequence ID" value="SHI56812.1"/>
    <property type="molecule type" value="Genomic_DNA"/>
</dbReference>
<dbReference type="SUPFAM" id="SSF53146">
    <property type="entry name" value="Nitrogenase accessory factor-like"/>
    <property type="match status" value="1"/>
</dbReference>
<dbReference type="InterPro" id="IPR003731">
    <property type="entry name" value="Di-Nase_FeMo-co_biosynth"/>
</dbReference>
<dbReference type="Proteomes" id="UP000184241">
    <property type="component" value="Unassembled WGS sequence"/>
</dbReference>
<evidence type="ECO:0000259" key="1">
    <source>
        <dbReference type="Pfam" id="PF02579"/>
    </source>
</evidence>
<dbReference type="PANTHER" id="PTHR42983">
    <property type="entry name" value="DINITROGENASE IRON-MOLYBDENUM COFACTOR PROTEIN-RELATED"/>
    <property type="match status" value="1"/>
</dbReference>
<protein>
    <submittedName>
        <fullName evidence="2">Predicted Fe-Mo cluster-binding protein, NifX family</fullName>
    </submittedName>
</protein>
<dbReference type="Gene3D" id="3.30.420.130">
    <property type="entry name" value="Dinitrogenase iron-molybdenum cofactor biosynthesis domain"/>
    <property type="match status" value="1"/>
</dbReference>
<dbReference type="RefSeq" id="WP_021803303.1">
    <property type="nucleotide sequence ID" value="NZ_FQXU01000016.1"/>
</dbReference>
<feature type="domain" description="Dinitrogenase iron-molybdenum cofactor biosynthesis" evidence="1">
    <location>
        <begin position="10"/>
        <end position="100"/>
    </location>
</feature>
<sequence>MKIALPSRNNSIDDHFGHCEYYTIFTINNETKEILSSEILQSPKGCGCKSNISTTLSDMGVEVLLAGNMGEGALKTLNNAGIEVLRGCSGNVQDVAQKWLHGSLIDSSELCHNHDCQS</sequence>
<organism evidence="2 3">
    <name type="scientific">Clostridium intestinale DSM 6191</name>
    <dbReference type="NCBI Taxonomy" id="1121320"/>
    <lineage>
        <taxon>Bacteria</taxon>
        <taxon>Bacillati</taxon>
        <taxon>Bacillota</taxon>
        <taxon>Clostridia</taxon>
        <taxon>Eubacteriales</taxon>
        <taxon>Clostridiaceae</taxon>
        <taxon>Clostridium</taxon>
    </lineage>
</organism>
<gene>
    <name evidence="2" type="ORF">SAMN02745941_04007</name>
</gene>
<accession>A0A1M6C738</accession>
<evidence type="ECO:0000313" key="2">
    <source>
        <dbReference type="EMBL" id="SHI56812.1"/>
    </source>
</evidence>
<dbReference type="PANTHER" id="PTHR42983:SF1">
    <property type="entry name" value="IRON-MOLYBDENUM PROTEIN"/>
    <property type="match status" value="1"/>
</dbReference>
<name>A0A1M6C738_9CLOT</name>
<reference evidence="2 3" key="1">
    <citation type="submission" date="2016-11" db="EMBL/GenBank/DDBJ databases">
        <authorList>
            <person name="Jaros S."/>
            <person name="Januszkiewicz K."/>
            <person name="Wedrychowicz H."/>
        </authorList>
    </citation>
    <scope>NUCLEOTIDE SEQUENCE [LARGE SCALE GENOMIC DNA]</scope>
    <source>
        <strain evidence="2 3">DSM 6191</strain>
    </source>
</reference>
<evidence type="ECO:0000313" key="3">
    <source>
        <dbReference type="Proteomes" id="UP000184241"/>
    </source>
</evidence>
<dbReference type="AlphaFoldDB" id="A0A1M6C738"/>
<dbReference type="InterPro" id="IPR036105">
    <property type="entry name" value="DiNase_FeMo-co_biosyn_sf"/>
</dbReference>
<proteinExistence type="predicted"/>